<sequence length="174" mass="20427">MKKKYDLPYKEQLARITRLSKNLKKYSVASDEIFDEALDAFSSFFIQCYHLADWLKNSGYREKDIYDFINKSDYLSLCHSLANLQKHQKGHEHTKQQKECDFCDAGGFSDFGITTPIIRQFNYFKGGKYEFVILATKFAPFPLPILDLIEKCIEEWLRFLDTTPDPHTSFQPLE</sequence>
<protein>
    <submittedName>
        <fullName evidence="1">Uncharacterized protein</fullName>
    </submittedName>
</protein>
<gene>
    <name evidence="1" type="ORF">COT94_03165</name>
</gene>
<organism evidence="1 2">
    <name type="scientific">Candidatus Falkowbacteria bacterium CG10_big_fil_rev_8_21_14_0_10_37_14</name>
    <dbReference type="NCBI Taxonomy" id="1974561"/>
    <lineage>
        <taxon>Bacteria</taxon>
        <taxon>Candidatus Falkowiibacteriota</taxon>
    </lineage>
</organism>
<evidence type="ECO:0000313" key="2">
    <source>
        <dbReference type="Proteomes" id="UP000228533"/>
    </source>
</evidence>
<evidence type="ECO:0000313" key="1">
    <source>
        <dbReference type="EMBL" id="PIT95912.1"/>
    </source>
</evidence>
<dbReference type="Proteomes" id="UP000228533">
    <property type="component" value="Unassembled WGS sequence"/>
</dbReference>
<reference evidence="2" key="1">
    <citation type="submission" date="2017-09" db="EMBL/GenBank/DDBJ databases">
        <title>Depth-based differentiation of microbial function through sediment-hosted aquifers and enrichment of novel symbionts in the deep terrestrial subsurface.</title>
        <authorList>
            <person name="Probst A.J."/>
            <person name="Ladd B."/>
            <person name="Jarett J.K."/>
            <person name="Geller-Mcgrath D.E."/>
            <person name="Sieber C.M.K."/>
            <person name="Emerson J.B."/>
            <person name="Anantharaman K."/>
            <person name="Thomas B.C."/>
            <person name="Malmstrom R."/>
            <person name="Stieglmeier M."/>
            <person name="Klingl A."/>
            <person name="Woyke T."/>
            <person name="Ryan C.M."/>
            <person name="Banfield J.F."/>
        </authorList>
    </citation>
    <scope>NUCLEOTIDE SEQUENCE [LARGE SCALE GENOMIC DNA]</scope>
</reference>
<comment type="caution">
    <text evidence="1">The sequence shown here is derived from an EMBL/GenBank/DDBJ whole genome shotgun (WGS) entry which is preliminary data.</text>
</comment>
<dbReference type="AlphaFoldDB" id="A0A2M6WSZ9"/>
<proteinExistence type="predicted"/>
<accession>A0A2M6WSZ9</accession>
<name>A0A2M6WSZ9_9BACT</name>
<dbReference type="EMBL" id="PFAM01000018">
    <property type="protein sequence ID" value="PIT95912.1"/>
    <property type="molecule type" value="Genomic_DNA"/>
</dbReference>